<evidence type="ECO:0008006" key="3">
    <source>
        <dbReference type="Google" id="ProtNLM"/>
    </source>
</evidence>
<accession>A0A1I4DL21</accession>
<dbReference type="STRING" id="1123062.SAMN02745775_111115"/>
<dbReference type="Proteomes" id="UP000199473">
    <property type="component" value="Unassembled WGS sequence"/>
</dbReference>
<proteinExistence type="predicted"/>
<organism evidence="1 2">
    <name type="scientific">Falsiroseomonas stagni DSM 19981</name>
    <dbReference type="NCBI Taxonomy" id="1123062"/>
    <lineage>
        <taxon>Bacteria</taxon>
        <taxon>Pseudomonadati</taxon>
        <taxon>Pseudomonadota</taxon>
        <taxon>Alphaproteobacteria</taxon>
        <taxon>Acetobacterales</taxon>
        <taxon>Roseomonadaceae</taxon>
        <taxon>Falsiroseomonas</taxon>
    </lineage>
</organism>
<name>A0A1I4DL21_9PROT</name>
<keyword evidence="2" id="KW-1185">Reference proteome</keyword>
<evidence type="ECO:0000313" key="1">
    <source>
        <dbReference type="EMBL" id="SFK94005.1"/>
    </source>
</evidence>
<reference evidence="1 2" key="1">
    <citation type="submission" date="2016-10" db="EMBL/GenBank/DDBJ databases">
        <authorList>
            <person name="de Groot N.N."/>
        </authorList>
    </citation>
    <scope>NUCLEOTIDE SEQUENCE [LARGE SCALE GENOMIC DNA]</scope>
    <source>
        <strain evidence="1 2">DSM 19981</strain>
    </source>
</reference>
<dbReference type="Pfam" id="PF04325">
    <property type="entry name" value="DUF465"/>
    <property type="match status" value="1"/>
</dbReference>
<evidence type="ECO:0000313" key="2">
    <source>
        <dbReference type="Proteomes" id="UP000199473"/>
    </source>
</evidence>
<protein>
    <recommendedName>
        <fullName evidence="3">DUF465 domain-containing protein</fullName>
    </recommendedName>
</protein>
<dbReference type="InterPro" id="IPR007420">
    <property type="entry name" value="DUF465"/>
</dbReference>
<dbReference type="EMBL" id="FOSQ01000011">
    <property type="protein sequence ID" value="SFK94005.1"/>
    <property type="molecule type" value="Genomic_DNA"/>
</dbReference>
<dbReference type="AlphaFoldDB" id="A0A1I4DL21"/>
<sequence>MDGSLPPGGLLPGGTLQGGSLMARLVDRLADLERRIAAERSRGVPDEAAIRRLSREKLLARDRMAALMGCAMPRWARQDPEP</sequence>
<gene>
    <name evidence="1" type="ORF">SAMN02745775_111115</name>
</gene>